<dbReference type="InterPro" id="IPR001584">
    <property type="entry name" value="Integrase_cat-core"/>
</dbReference>
<dbReference type="PROSITE" id="PS50994">
    <property type="entry name" value="INTEGRASE"/>
    <property type="match status" value="1"/>
</dbReference>
<dbReference type="OMA" id="ANGQDEC"/>
<dbReference type="GO" id="GO:0015074">
    <property type="term" value="P:DNA integration"/>
    <property type="evidence" value="ECO:0007669"/>
    <property type="project" value="InterPro"/>
</dbReference>
<dbReference type="Ensembl" id="ENSPFOT00000015575.1">
    <property type="protein sequence ID" value="ENSPFOP00000015553.1"/>
    <property type="gene ID" value="ENSPFOG00000015496.1"/>
</dbReference>
<proteinExistence type="predicted"/>
<dbReference type="GeneTree" id="ENSGT00940000169353"/>
<reference evidence="3" key="2">
    <citation type="submission" date="2025-08" db="UniProtKB">
        <authorList>
            <consortium name="Ensembl"/>
        </authorList>
    </citation>
    <scope>IDENTIFICATION</scope>
</reference>
<accession>A0A087YC00</accession>
<dbReference type="GO" id="GO:0003676">
    <property type="term" value="F:nucleic acid binding"/>
    <property type="evidence" value="ECO:0007669"/>
    <property type="project" value="InterPro"/>
</dbReference>
<evidence type="ECO:0000259" key="2">
    <source>
        <dbReference type="PROSITE" id="PS50994"/>
    </source>
</evidence>
<dbReference type="Pfam" id="PF17921">
    <property type="entry name" value="Integrase_H2C2"/>
    <property type="match status" value="1"/>
</dbReference>
<reference evidence="3" key="3">
    <citation type="submission" date="2025-09" db="UniProtKB">
        <authorList>
            <consortium name="Ensembl"/>
        </authorList>
    </citation>
    <scope>IDENTIFICATION</scope>
</reference>
<evidence type="ECO:0000256" key="1">
    <source>
        <dbReference type="ARBA" id="ARBA00039658"/>
    </source>
</evidence>
<organism evidence="3 4">
    <name type="scientific">Poecilia formosa</name>
    <name type="common">Amazon molly</name>
    <name type="synonym">Limia formosa</name>
    <dbReference type="NCBI Taxonomy" id="48698"/>
    <lineage>
        <taxon>Eukaryota</taxon>
        <taxon>Metazoa</taxon>
        <taxon>Chordata</taxon>
        <taxon>Craniata</taxon>
        <taxon>Vertebrata</taxon>
        <taxon>Euteleostomi</taxon>
        <taxon>Actinopterygii</taxon>
        <taxon>Neopterygii</taxon>
        <taxon>Teleostei</taxon>
        <taxon>Neoteleostei</taxon>
        <taxon>Acanthomorphata</taxon>
        <taxon>Ovalentaria</taxon>
        <taxon>Atherinomorphae</taxon>
        <taxon>Cyprinodontiformes</taxon>
        <taxon>Poeciliidae</taxon>
        <taxon>Poeciliinae</taxon>
        <taxon>Poecilia</taxon>
    </lineage>
</organism>
<name>A0A087YC00_POEFO</name>
<dbReference type="eggNOG" id="KOG0017">
    <property type="taxonomic scope" value="Eukaryota"/>
</dbReference>
<dbReference type="Proteomes" id="UP000028760">
    <property type="component" value="Unassembled WGS sequence"/>
</dbReference>
<evidence type="ECO:0000313" key="3">
    <source>
        <dbReference type="Ensembl" id="ENSPFOP00000015553.1"/>
    </source>
</evidence>
<dbReference type="EMBL" id="AYCK01002389">
    <property type="status" value="NOT_ANNOTATED_CDS"/>
    <property type="molecule type" value="Genomic_DNA"/>
</dbReference>
<dbReference type="Gene3D" id="3.30.420.10">
    <property type="entry name" value="Ribonuclease H-like superfamily/Ribonuclease H"/>
    <property type="match status" value="1"/>
</dbReference>
<evidence type="ECO:0000313" key="4">
    <source>
        <dbReference type="Proteomes" id="UP000028760"/>
    </source>
</evidence>
<feature type="domain" description="Integrase catalytic" evidence="2">
    <location>
        <begin position="185"/>
        <end position="268"/>
    </location>
</feature>
<dbReference type="PANTHER" id="PTHR37984">
    <property type="entry name" value="PROTEIN CBG26694"/>
    <property type="match status" value="1"/>
</dbReference>
<dbReference type="Gene3D" id="1.10.340.70">
    <property type="match status" value="1"/>
</dbReference>
<dbReference type="InterPro" id="IPR012337">
    <property type="entry name" value="RNaseH-like_sf"/>
</dbReference>
<dbReference type="STRING" id="48698.ENSPFOP00000015553"/>
<dbReference type="InterPro" id="IPR050951">
    <property type="entry name" value="Retrovirus_Pol_polyprotein"/>
</dbReference>
<dbReference type="InterPro" id="IPR036397">
    <property type="entry name" value="RNaseH_sf"/>
</dbReference>
<sequence length="268" mass="30906">MKFPCFFSKICEFNFKISELFLHLSFGRYPEGSSKTQKYKIMRRAVDFAVDDGVLYYCRGRSDSKCKVVTLTEEAEQIFKEFHASPFGTHCGIVKTRHTITKRFYWPGMTKDIEKWVGECAECQLGALTIKQEKSQIPIEVSKPFELIGMDLIGKVVKTAKCSYVYLLIKIIYCSCKAFKLILIFSHQLNKELCRTLGIERSLCAPYHPQTNGLVQKLNGTIQRSLCKLVKERPNTWDKYLDAVMFGLRTKKQSTTKFSPFFVLFGTE</sequence>
<keyword evidence="4" id="KW-1185">Reference proteome</keyword>
<dbReference type="InterPro" id="IPR041588">
    <property type="entry name" value="Integrase_H2C2"/>
</dbReference>
<reference evidence="4" key="1">
    <citation type="submission" date="2013-10" db="EMBL/GenBank/DDBJ databases">
        <authorList>
            <person name="Schartl M."/>
            <person name="Warren W."/>
        </authorList>
    </citation>
    <scope>NUCLEOTIDE SEQUENCE [LARGE SCALE GENOMIC DNA]</scope>
    <source>
        <strain evidence="4">female</strain>
    </source>
</reference>
<protein>
    <recommendedName>
        <fullName evidence="1">Gypsy retrotransposon integrase-like protein 1</fullName>
    </recommendedName>
</protein>
<dbReference type="PANTHER" id="PTHR37984:SF5">
    <property type="entry name" value="PROTEIN NYNRIN-LIKE"/>
    <property type="match status" value="1"/>
</dbReference>
<dbReference type="SUPFAM" id="SSF53098">
    <property type="entry name" value="Ribonuclease H-like"/>
    <property type="match status" value="1"/>
</dbReference>
<dbReference type="AlphaFoldDB" id="A0A087YC00"/>